<evidence type="ECO:0000313" key="2">
    <source>
        <dbReference type="Proteomes" id="UP000596977"/>
    </source>
</evidence>
<dbReference type="RefSeq" id="WP_127071198.1">
    <property type="nucleotide sequence ID" value="NZ_BMKB01000003.1"/>
</dbReference>
<dbReference type="PANTHER" id="PTHR33973">
    <property type="entry name" value="OS07G0153300 PROTEIN"/>
    <property type="match status" value="1"/>
</dbReference>
<protein>
    <submittedName>
        <fullName evidence="1">DUF1365 domain-containing protein</fullName>
    </submittedName>
</protein>
<reference evidence="1 2" key="1">
    <citation type="journal article" date="2014" name="Int. J. Syst. Evol. Microbiol.">
        <title>Complete genome sequence of Corynebacterium casei LMG S-19264T (=DSM 44701T), isolated from a smear-ripened cheese.</title>
        <authorList>
            <consortium name="US DOE Joint Genome Institute (JGI-PGF)"/>
            <person name="Walter F."/>
            <person name="Albersmeier A."/>
            <person name="Kalinowski J."/>
            <person name="Ruckert C."/>
        </authorList>
    </citation>
    <scope>NUCLEOTIDE SEQUENCE [LARGE SCALE GENOMIC DNA]</scope>
    <source>
        <strain evidence="1 2">CGMCC 1.15896</strain>
    </source>
</reference>
<dbReference type="OrthoDB" id="9778801at2"/>
<dbReference type="Pfam" id="PF07103">
    <property type="entry name" value="DUF1365"/>
    <property type="match status" value="1"/>
</dbReference>
<keyword evidence="2" id="KW-1185">Reference proteome</keyword>
<dbReference type="AlphaFoldDB" id="A0A916RET2"/>
<proteinExistence type="predicted"/>
<gene>
    <name evidence="1" type="ORF">GCM10011499_21760</name>
</gene>
<dbReference type="EMBL" id="BMKB01000003">
    <property type="protein sequence ID" value="GGA51364.1"/>
    <property type="molecule type" value="Genomic_DNA"/>
</dbReference>
<name>A0A916RET2_9HYPH</name>
<evidence type="ECO:0000313" key="1">
    <source>
        <dbReference type="EMBL" id="GGA51364.1"/>
    </source>
</evidence>
<comment type="caution">
    <text evidence="1">The sequence shown here is derived from an EMBL/GenBank/DDBJ whole genome shotgun (WGS) entry which is preliminary data.</text>
</comment>
<dbReference type="InterPro" id="IPR010775">
    <property type="entry name" value="DUF1365"/>
</dbReference>
<accession>A0A916RET2</accession>
<organism evidence="1 2">
    <name type="scientific">Pelagibacterium lentulum</name>
    <dbReference type="NCBI Taxonomy" id="2029865"/>
    <lineage>
        <taxon>Bacteria</taxon>
        <taxon>Pseudomonadati</taxon>
        <taxon>Pseudomonadota</taxon>
        <taxon>Alphaproteobacteria</taxon>
        <taxon>Hyphomicrobiales</taxon>
        <taxon>Devosiaceae</taxon>
        <taxon>Pelagibacterium</taxon>
    </lineage>
</organism>
<sequence length="278" mass="31298">MGGGIEPDKPAHAGAIYVGEVVHKRARPKIHSLRYKVFSLLVDLDEVEAMAKQFKFFSVNKWNLFSLKFSDFGARDGCNPAKFARNRAVLAGIGHKVSRVRMLFYPRILGYAFNPLTVYYLEDANGAPVMLIYEVRNTFGEHHFYQQVVDARADGEIMHNAKKAFYVSPFNTLEGNYRFSVKPPAETVFNGITLSTDRGAVLTAWFSGARREFSDSMIAKLSLAYPLMTIKIMAGIHWEAFKLWLKGVPHTLGLRKDLHAGTQEVSAKELDAGRGRYE</sequence>
<dbReference type="Proteomes" id="UP000596977">
    <property type="component" value="Unassembled WGS sequence"/>
</dbReference>
<dbReference type="PANTHER" id="PTHR33973:SF4">
    <property type="entry name" value="OS07G0153300 PROTEIN"/>
    <property type="match status" value="1"/>
</dbReference>